<evidence type="ECO:0000313" key="2">
    <source>
        <dbReference type="EMBL" id="ASO19201.1"/>
    </source>
</evidence>
<evidence type="ECO:0000256" key="1">
    <source>
        <dbReference type="SAM" id="MobiDB-lite"/>
    </source>
</evidence>
<dbReference type="AlphaFoldDB" id="A0A221W0W8"/>
<dbReference type="KEGG" id="ahg:AHOG_07780"/>
<feature type="compositionally biased region" description="Pro residues" evidence="1">
    <location>
        <begin position="184"/>
        <end position="197"/>
    </location>
</feature>
<dbReference type="EMBL" id="CP022521">
    <property type="protein sequence ID" value="ASO19201.1"/>
    <property type="molecule type" value="Genomic_DNA"/>
</dbReference>
<feature type="region of interest" description="Disordered" evidence="1">
    <location>
        <begin position="175"/>
        <end position="230"/>
    </location>
</feature>
<evidence type="ECO:0000313" key="3">
    <source>
        <dbReference type="Proteomes" id="UP000204221"/>
    </source>
</evidence>
<feature type="region of interest" description="Disordered" evidence="1">
    <location>
        <begin position="74"/>
        <end position="150"/>
    </location>
</feature>
<gene>
    <name evidence="2" type="ORF">AHOG_07780</name>
</gene>
<protein>
    <submittedName>
        <fullName evidence="2">Uncharacterized protein</fullName>
    </submittedName>
</protein>
<organism evidence="2 3">
    <name type="scientific">Actinoalloteichus hoggarensis</name>
    <dbReference type="NCBI Taxonomy" id="1470176"/>
    <lineage>
        <taxon>Bacteria</taxon>
        <taxon>Bacillati</taxon>
        <taxon>Actinomycetota</taxon>
        <taxon>Actinomycetes</taxon>
        <taxon>Pseudonocardiales</taxon>
        <taxon>Pseudonocardiaceae</taxon>
        <taxon>Actinoalloteichus</taxon>
    </lineage>
</organism>
<reference evidence="2 3" key="1">
    <citation type="submission" date="2017-07" db="EMBL/GenBank/DDBJ databases">
        <title>Complete genome sequence of Actinoalloteichus hoggarensis DSM 45943, type strain of Actinoalloteichus hoggarensis.</title>
        <authorList>
            <person name="Ruckert C."/>
            <person name="Nouioui I."/>
            <person name="Willmese J."/>
            <person name="van Wezel G."/>
            <person name="Klenk H.-P."/>
            <person name="Kalinowski J."/>
            <person name="Zotchev S.B."/>
        </authorList>
    </citation>
    <scope>NUCLEOTIDE SEQUENCE [LARGE SCALE GENOMIC DNA]</scope>
    <source>
        <strain evidence="2 3">DSM 45943</strain>
    </source>
</reference>
<feature type="region of interest" description="Disordered" evidence="1">
    <location>
        <begin position="261"/>
        <end position="280"/>
    </location>
</feature>
<dbReference type="Proteomes" id="UP000204221">
    <property type="component" value="Chromosome"/>
</dbReference>
<accession>A0A221W0W8</accession>
<feature type="region of interest" description="Disordered" evidence="1">
    <location>
        <begin position="1"/>
        <end position="55"/>
    </location>
</feature>
<keyword evidence="3" id="KW-1185">Reference proteome</keyword>
<proteinExistence type="predicted"/>
<name>A0A221W0W8_9PSEU</name>
<sequence>MTSHRGPPEPTRSGVTHQRKGRLGIAETPFSHPAWLTMHGPPSTTNRFPPGRSAPRRLARMIPCDAEMPAAPSHVLGESAPKPCHSSPGRDTRHAFGGESSRAPLNELPPISRRRSRMRASTGPIPRRTVPAVSAEGHSPSPEASRDDRSVTPAFVVADVRRVRPTALTGRVAAGWGATGTTAPHPPAAPPVRPRPLAPGSASPHDTTAGRAPRNHLDQRCHPDPAIASGDLPALMKNRRVRASGHAGPVAARHRHALRLRPTRRWRRPAWQVSGGPAPR</sequence>